<dbReference type="STRING" id="91360.SAMN05660330_03209"/>
<dbReference type="Gene3D" id="3.10.580.10">
    <property type="entry name" value="CBS-domain"/>
    <property type="match status" value="1"/>
</dbReference>
<evidence type="ECO:0000313" key="5">
    <source>
        <dbReference type="Proteomes" id="UP000199073"/>
    </source>
</evidence>
<dbReference type="AlphaFoldDB" id="A0A1H0TSF5"/>
<evidence type="ECO:0000256" key="1">
    <source>
        <dbReference type="ARBA" id="ARBA00023122"/>
    </source>
</evidence>
<dbReference type="InterPro" id="IPR044725">
    <property type="entry name" value="CBSX3_CBS_dom"/>
</dbReference>
<dbReference type="InterPro" id="IPR046342">
    <property type="entry name" value="CBS_dom_sf"/>
</dbReference>
<sequence length="146" mass="16199">MKVKDILAAKGTRVITVEQSTKVFDAMSIFSANRVGSLLVVDKNDAIVGIIAARDVLMAVVNDHENIKNLTVDKVMTSELIVGTEDDDIDYIQAIMTENRIRHVPIISDHKLKGLVSIGDVVKSQLKEKDVENKYLKDYIADKYPG</sequence>
<dbReference type="PANTHER" id="PTHR43080">
    <property type="entry name" value="CBS DOMAIN-CONTAINING PROTEIN CBSX3, MITOCHONDRIAL"/>
    <property type="match status" value="1"/>
</dbReference>
<dbReference type="OrthoDB" id="9807125at2"/>
<dbReference type="SMART" id="SM00116">
    <property type="entry name" value="CBS"/>
    <property type="match status" value="2"/>
</dbReference>
<proteinExistence type="predicted"/>
<dbReference type="Pfam" id="PF00571">
    <property type="entry name" value="CBS"/>
    <property type="match status" value="2"/>
</dbReference>
<name>A0A1H0TSF5_9BACT</name>
<evidence type="ECO:0000259" key="3">
    <source>
        <dbReference type="PROSITE" id="PS51371"/>
    </source>
</evidence>
<feature type="domain" description="CBS" evidence="3">
    <location>
        <begin position="8"/>
        <end position="66"/>
    </location>
</feature>
<evidence type="ECO:0000313" key="4">
    <source>
        <dbReference type="EMBL" id="SDP56725.1"/>
    </source>
</evidence>
<accession>A0A1H0TSF5</accession>
<dbReference type="PANTHER" id="PTHR43080:SF2">
    <property type="entry name" value="CBS DOMAIN-CONTAINING PROTEIN"/>
    <property type="match status" value="1"/>
</dbReference>
<gene>
    <name evidence="4" type="ORF">SAMN05660330_03209</name>
</gene>
<dbReference type="PROSITE" id="PS51371">
    <property type="entry name" value="CBS"/>
    <property type="match status" value="2"/>
</dbReference>
<dbReference type="Proteomes" id="UP000199073">
    <property type="component" value="Unassembled WGS sequence"/>
</dbReference>
<dbReference type="EMBL" id="FNJI01000026">
    <property type="protein sequence ID" value="SDP56725.1"/>
    <property type="molecule type" value="Genomic_DNA"/>
</dbReference>
<dbReference type="InterPro" id="IPR051257">
    <property type="entry name" value="Diverse_CBS-Domain"/>
</dbReference>
<evidence type="ECO:0000256" key="2">
    <source>
        <dbReference type="PROSITE-ProRule" id="PRU00703"/>
    </source>
</evidence>
<dbReference type="RefSeq" id="WP_092224634.1">
    <property type="nucleotide sequence ID" value="NZ_FNJI01000026.1"/>
</dbReference>
<dbReference type="InterPro" id="IPR000644">
    <property type="entry name" value="CBS_dom"/>
</dbReference>
<feature type="domain" description="CBS" evidence="3">
    <location>
        <begin position="76"/>
        <end position="131"/>
    </location>
</feature>
<keyword evidence="1 2" id="KW-0129">CBS domain</keyword>
<protein>
    <submittedName>
        <fullName evidence="4">CBS domain-containing protein</fullName>
    </submittedName>
</protein>
<organism evidence="4 5">
    <name type="scientific">Desulforhopalus singaporensis</name>
    <dbReference type="NCBI Taxonomy" id="91360"/>
    <lineage>
        <taxon>Bacteria</taxon>
        <taxon>Pseudomonadati</taxon>
        <taxon>Thermodesulfobacteriota</taxon>
        <taxon>Desulfobulbia</taxon>
        <taxon>Desulfobulbales</taxon>
        <taxon>Desulfocapsaceae</taxon>
        <taxon>Desulforhopalus</taxon>
    </lineage>
</organism>
<keyword evidence="5" id="KW-1185">Reference proteome</keyword>
<dbReference type="CDD" id="cd04623">
    <property type="entry name" value="CBS_pair_bac_euk"/>
    <property type="match status" value="1"/>
</dbReference>
<dbReference type="SUPFAM" id="SSF54631">
    <property type="entry name" value="CBS-domain pair"/>
    <property type="match status" value="1"/>
</dbReference>
<reference evidence="4 5" key="1">
    <citation type="submission" date="2016-10" db="EMBL/GenBank/DDBJ databases">
        <authorList>
            <person name="de Groot N.N."/>
        </authorList>
    </citation>
    <scope>NUCLEOTIDE SEQUENCE [LARGE SCALE GENOMIC DNA]</scope>
    <source>
        <strain evidence="4 5">DSM 12130</strain>
    </source>
</reference>